<proteinExistence type="predicted"/>
<comment type="caution">
    <text evidence="1">The sequence shown here is derived from an EMBL/GenBank/DDBJ whole genome shotgun (WGS) entry which is preliminary data.</text>
</comment>
<evidence type="ECO:0000313" key="1">
    <source>
        <dbReference type="EMBL" id="KAH7906334.1"/>
    </source>
</evidence>
<accession>A0ACB8A021</accession>
<sequence>MAFYLHTEYNWLALAPGDDPGGVNVDTSSEPAIFEERTTAFWDVFGALWSTNTSPKAPDADAPLQHGVVSEWHVSSWQPSLSHFLHALIRDSPPLELDLLCSCVSKVTLIFAHVTLSRLENHARELALL</sequence>
<dbReference type="Proteomes" id="UP000790377">
    <property type="component" value="Unassembled WGS sequence"/>
</dbReference>
<dbReference type="EMBL" id="MU268035">
    <property type="protein sequence ID" value="KAH7906334.1"/>
    <property type="molecule type" value="Genomic_DNA"/>
</dbReference>
<reference evidence="1" key="1">
    <citation type="journal article" date="2021" name="New Phytol.">
        <title>Evolutionary innovations through gain and loss of genes in the ectomycorrhizal Boletales.</title>
        <authorList>
            <person name="Wu G."/>
            <person name="Miyauchi S."/>
            <person name="Morin E."/>
            <person name="Kuo A."/>
            <person name="Drula E."/>
            <person name="Varga T."/>
            <person name="Kohler A."/>
            <person name="Feng B."/>
            <person name="Cao Y."/>
            <person name="Lipzen A."/>
            <person name="Daum C."/>
            <person name="Hundley H."/>
            <person name="Pangilinan J."/>
            <person name="Johnson J."/>
            <person name="Barry K."/>
            <person name="LaButti K."/>
            <person name="Ng V."/>
            <person name="Ahrendt S."/>
            <person name="Min B."/>
            <person name="Choi I.G."/>
            <person name="Park H."/>
            <person name="Plett J.M."/>
            <person name="Magnuson J."/>
            <person name="Spatafora J.W."/>
            <person name="Nagy L.G."/>
            <person name="Henrissat B."/>
            <person name="Grigoriev I.V."/>
            <person name="Yang Z.L."/>
            <person name="Xu J."/>
            <person name="Martin F.M."/>
        </authorList>
    </citation>
    <scope>NUCLEOTIDE SEQUENCE</scope>
    <source>
        <strain evidence="1">ATCC 28755</strain>
    </source>
</reference>
<organism evidence="1 2">
    <name type="scientific">Hygrophoropsis aurantiaca</name>
    <dbReference type="NCBI Taxonomy" id="72124"/>
    <lineage>
        <taxon>Eukaryota</taxon>
        <taxon>Fungi</taxon>
        <taxon>Dikarya</taxon>
        <taxon>Basidiomycota</taxon>
        <taxon>Agaricomycotina</taxon>
        <taxon>Agaricomycetes</taxon>
        <taxon>Agaricomycetidae</taxon>
        <taxon>Boletales</taxon>
        <taxon>Coniophorineae</taxon>
        <taxon>Hygrophoropsidaceae</taxon>
        <taxon>Hygrophoropsis</taxon>
    </lineage>
</organism>
<protein>
    <submittedName>
        <fullName evidence="1">Uncharacterized protein</fullName>
    </submittedName>
</protein>
<evidence type="ECO:0000313" key="2">
    <source>
        <dbReference type="Proteomes" id="UP000790377"/>
    </source>
</evidence>
<keyword evidence="2" id="KW-1185">Reference proteome</keyword>
<gene>
    <name evidence="1" type="ORF">BJ138DRAFT_1117679</name>
</gene>
<name>A0ACB8A021_9AGAM</name>